<sequence>MGISCNMKKQVTTAQEFHFAVDKIIPPPTPVLDLFDKLSTNSDSLQEKLFPRNTTLNPFHLQTEKRGAKIEKKLEEEKAKIPKAHPYPYTTYYPVISPKPDPNHAQNQNHFNWKVC</sequence>
<reference evidence="1 2" key="1">
    <citation type="journal article" date="2023" name="bioRxiv">
        <title>Genome report: Whole genome sequence and annotation of Penstemon davidsonii.</title>
        <authorList>
            <person name="Ostevik K.L."/>
            <person name="Alabady M."/>
            <person name="Zhang M."/>
            <person name="Rausher M.D."/>
        </authorList>
    </citation>
    <scope>NUCLEOTIDE SEQUENCE [LARGE SCALE GENOMIC DNA]</scope>
    <source>
        <strain evidence="1">DNT005</strain>
        <tissue evidence="1">Whole leaf</tissue>
    </source>
</reference>
<protein>
    <submittedName>
        <fullName evidence="1">Uncharacterized protein</fullName>
    </submittedName>
</protein>
<keyword evidence="2" id="KW-1185">Reference proteome</keyword>
<evidence type="ECO:0000313" key="1">
    <source>
        <dbReference type="EMBL" id="KAK4476690.1"/>
    </source>
</evidence>
<gene>
    <name evidence="1" type="ORF">RD792_015850</name>
</gene>
<accession>A0ABR0CIG1</accession>
<organism evidence="1 2">
    <name type="scientific">Penstemon davidsonii</name>
    <dbReference type="NCBI Taxonomy" id="160366"/>
    <lineage>
        <taxon>Eukaryota</taxon>
        <taxon>Viridiplantae</taxon>
        <taxon>Streptophyta</taxon>
        <taxon>Embryophyta</taxon>
        <taxon>Tracheophyta</taxon>
        <taxon>Spermatophyta</taxon>
        <taxon>Magnoliopsida</taxon>
        <taxon>eudicotyledons</taxon>
        <taxon>Gunneridae</taxon>
        <taxon>Pentapetalae</taxon>
        <taxon>asterids</taxon>
        <taxon>lamiids</taxon>
        <taxon>Lamiales</taxon>
        <taxon>Plantaginaceae</taxon>
        <taxon>Cheloneae</taxon>
        <taxon>Penstemon</taxon>
    </lineage>
</organism>
<comment type="caution">
    <text evidence="1">The sequence shown here is derived from an EMBL/GenBank/DDBJ whole genome shotgun (WGS) entry which is preliminary data.</text>
</comment>
<proteinExistence type="predicted"/>
<dbReference type="Proteomes" id="UP001291926">
    <property type="component" value="Unassembled WGS sequence"/>
</dbReference>
<dbReference type="EMBL" id="JAYDYQ010002688">
    <property type="protein sequence ID" value="KAK4476690.1"/>
    <property type="molecule type" value="Genomic_DNA"/>
</dbReference>
<name>A0ABR0CIG1_9LAMI</name>
<evidence type="ECO:0000313" key="2">
    <source>
        <dbReference type="Proteomes" id="UP001291926"/>
    </source>
</evidence>